<reference evidence="18" key="2">
    <citation type="submission" date="2025-09" db="UniProtKB">
        <authorList>
            <consortium name="Ensembl"/>
        </authorList>
    </citation>
    <scope>IDENTIFICATION</scope>
</reference>
<feature type="compositionally biased region" description="Polar residues" evidence="15">
    <location>
        <begin position="1255"/>
        <end position="1271"/>
    </location>
</feature>
<evidence type="ECO:0000256" key="12">
    <source>
        <dbReference type="ARBA" id="ARBA00023242"/>
    </source>
</evidence>
<feature type="compositionally biased region" description="Polar residues" evidence="15">
    <location>
        <begin position="1327"/>
        <end position="1342"/>
    </location>
</feature>
<feature type="region of interest" description="Disordered" evidence="15">
    <location>
        <begin position="275"/>
        <end position="305"/>
    </location>
</feature>
<dbReference type="PROSITE" id="PS51805">
    <property type="entry name" value="EPHD"/>
    <property type="match status" value="1"/>
</dbReference>
<feature type="region of interest" description="Disordered" evidence="15">
    <location>
        <begin position="469"/>
        <end position="488"/>
    </location>
</feature>
<accession>A0A8C4WWR3</accession>
<feature type="compositionally biased region" description="Polar residues" evidence="15">
    <location>
        <begin position="981"/>
        <end position="991"/>
    </location>
</feature>
<dbReference type="PANTHER" id="PTHR45838:SF4">
    <property type="entry name" value="HISTONE-LYSINE N-METHYLTRANSFERASE TRITHORAX"/>
    <property type="match status" value="1"/>
</dbReference>
<feature type="region of interest" description="Disordered" evidence="15">
    <location>
        <begin position="653"/>
        <end position="686"/>
    </location>
</feature>
<feature type="compositionally biased region" description="Polar residues" evidence="15">
    <location>
        <begin position="653"/>
        <end position="664"/>
    </location>
</feature>
<dbReference type="InterPro" id="IPR013083">
    <property type="entry name" value="Znf_RING/FYVE/PHD"/>
</dbReference>
<dbReference type="Pfam" id="PF05964">
    <property type="entry name" value="FYRN"/>
    <property type="match status" value="1"/>
</dbReference>
<evidence type="ECO:0000256" key="4">
    <source>
        <dbReference type="ARBA" id="ARBA00022691"/>
    </source>
</evidence>
<feature type="region of interest" description="Disordered" evidence="15">
    <location>
        <begin position="372"/>
        <end position="396"/>
    </location>
</feature>
<name>A0A8C4WWR3_EPTBU</name>
<dbReference type="GeneTree" id="ENSGT00940000163756"/>
<feature type="domain" description="PHD-type" evidence="17">
    <location>
        <begin position="49"/>
        <end position="157"/>
    </location>
</feature>
<keyword evidence="5" id="KW-0479">Metal-binding</keyword>
<feature type="compositionally biased region" description="Polar residues" evidence="15">
    <location>
        <begin position="571"/>
        <end position="589"/>
    </location>
</feature>
<dbReference type="GO" id="GO:0140945">
    <property type="term" value="F:histone H3K4 monomethyltransferase activity"/>
    <property type="evidence" value="ECO:0007669"/>
    <property type="project" value="UniProtKB-EC"/>
</dbReference>
<dbReference type="InterPro" id="IPR034732">
    <property type="entry name" value="EPHD"/>
</dbReference>
<evidence type="ECO:0000256" key="16">
    <source>
        <dbReference type="SAM" id="SignalP"/>
    </source>
</evidence>
<feature type="region of interest" description="Disordered" evidence="15">
    <location>
        <begin position="981"/>
        <end position="1000"/>
    </location>
</feature>
<keyword evidence="12" id="KW-0539">Nucleus</keyword>
<keyword evidence="6" id="KW-0677">Repeat</keyword>
<dbReference type="InterPro" id="IPR003888">
    <property type="entry name" value="FYrich_N"/>
</dbReference>
<evidence type="ECO:0000256" key="6">
    <source>
        <dbReference type="ARBA" id="ARBA00022737"/>
    </source>
</evidence>
<comment type="subcellular location">
    <subcellularLocation>
        <location evidence="1">Nucleus</location>
    </subcellularLocation>
</comment>
<keyword evidence="7" id="KW-0863">Zinc-finger</keyword>
<feature type="compositionally biased region" description="Basic and acidic residues" evidence="15">
    <location>
        <begin position="1137"/>
        <end position="1160"/>
    </location>
</feature>
<keyword evidence="4" id="KW-0949">S-adenosyl-L-methionine</keyword>
<evidence type="ECO:0000313" key="19">
    <source>
        <dbReference type="Proteomes" id="UP000694388"/>
    </source>
</evidence>
<evidence type="ECO:0000259" key="17">
    <source>
        <dbReference type="PROSITE" id="PS51805"/>
    </source>
</evidence>
<organism evidence="18 19">
    <name type="scientific">Eptatretus burgeri</name>
    <name type="common">Inshore hagfish</name>
    <dbReference type="NCBI Taxonomy" id="7764"/>
    <lineage>
        <taxon>Eukaryota</taxon>
        <taxon>Metazoa</taxon>
        <taxon>Chordata</taxon>
        <taxon>Craniata</taxon>
        <taxon>Vertebrata</taxon>
        <taxon>Cyclostomata</taxon>
        <taxon>Myxini</taxon>
        <taxon>Myxiniformes</taxon>
        <taxon>Myxinidae</taxon>
        <taxon>Eptatretinae</taxon>
        <taxon>Eptatretus</taxon>
    </lineage>
</organism>
<dbReference type="EC" id="2.1.1.364" evidence="13"/>
<dbReference type="GO" id="GO:0045893">
    <property type="term" value="P:positive regulation of DNA-templated transcription"/>
    <property type="evidence" value="ECO:0007669"/>
    <property type="project" value="TreeGrafter"/>
</dbReference>
<dbReference type="GO" id="GO:0008270">
    <property type="term" value="F:zinc ion binding"/>
    <property type="evidence" value="ECO:0007669"/>
    <property type="project" value="UniProtKB-KW"/>
</dbReference>
<evidence type="ECO:0000256" key="1">
    <source>
        <dbReference type="ARBA" id="ARBA00004123"/>
    </source>
</evidence>
<reference evidence="18" key="1">
    <citation type="submission" date="2025-08" db="UniProtKB">
        <authorList>
            <consortium name="Ensembl"/>
        </authorList>
    </citation>
    <scope>IDENTIFICATION</scope>
</reference>
<feature type="compositionally biased region" description="Polar residues" evidence="15">
    <location>
        <begin position="1378"/>
        <end position="1389"/>
    </location>
</feature>
<feature type="region of interest" description="Disordered" evidence="15">
    <location>
        <begin position="1561"/>
        <end position="1597"/>
    </location>
</feature>
<feature type="compositionally biased region" description="Basic residues" evidence="15">
    <location>
        <begin position="372"/>
        <end position="387"/>
    </location>
</feature>
<feature type="region of interest" description="Disordered" evidence="15">
    <location>
        <begin position="904"/>
        <end position="932"/>
    </location>
</feature>
<feature type="chain" id="PRO_5034300405" description="[histone H3]-lysine(4) N-methyltransferase" evidence="16">
    <location>
        <begin position="21"/>
        <end position="1597"/>
    </location>
</feature>
<evidence type="ECO:0000256" key="15">
    <source>
        <dbReference type="SAM" id="MobiDB-lite"/>
    </source>
</evidence>
<evidence type="ECO:0000256" key="10">
    <source>
        <dbReference type="ARBA" id="ARBA00023015"/>
    </source>
</evidence>
<dbReference type="GO" id="GO:0032259">
    <property type="term" value="P:methylation"/>
    <property type="evidence" value="ECO:0007669"/>
    <property type="project" value="UniProtKB-KW"/>
</dbReference>
<dbReference type="Proteomes" id="UP000694388">
    <property type="component" value="Unplaced"/>
</dbReference>
<feature type="compositionally biased region" description="Basic and acidic residues" evidence="15">
    <location>
        <begin position="1205"/>
        <end position="1221"/>
    </location>
</feature>
<dbReference type="PANTHER" id="PTHR45838">
    <property type="entry name" value="HISTONE-LYSINE-N-METHYLTRANSFERASE 2 KMT2 FAMILY MEMBER"/>
    <property type="match status" value="1"/>
</dbReference>
<feature type="region of interest" description="Disordered" evidence="15">
    <location>
        <begin position="1188"/>
        <end position="1222"/>
    </location>
</feature>
<feature type="compositionally biased region" description="Low complexity" evidence="15">
    <location>
        <begin position="546"/>
        <end position="556"/>
    </location>
</feature>
<feature type="compositionally biased region" description="Basic and acidic residues" evidence="15">
    <location>
        <begin position="922"/>
        <end position="932"/>
    </location>
</feature>
<feature type="region of interest" description="Disordered" evidence="15">
    <location>
        <begin position="1243"/>
        <end position="1389"/>
    </location>
</feature>
<comment type="catalytic activity">
    <reaction evidence="14">
        <text>L-lysyl(4)-[histone H3] + S-adenosyl-L-methionine = N(6)-methyl-L-lysyl(4)-[histone H3] + S-adenosyl-L-homocysteine + H(+)</text>
        <dbReference type="Rhea" id="RHEA:60264"/>
        <dbReference type="Rhea" id="RHEA-COMP:15543"/>
        <dbReference type="Rhea" id="RHEA-COMP:15547"/>
        <dbReference type="ChEBI" id="CHEBI:15378"/>
        <dbReference type="ChEBI" id="CHEBI:29969"/>
        <dbReference type="ChEBI" id="CHEBI:57856"/>
        <dbReference type="ChEBI" id="CHEBI:59789"/>
        <dbReference type="ChEBI" id="CHEBI:61929"/>
        <dbReference type="EC" id="2.1.1.364"/>
    </reaction>
    <physiologicalReaction direction="left-to-right" evidence="14">
        <dbReference type="Rhea" id="RHEA:60265"/>
    </physiologicalReaction>
</comment>
<dbReference type="GO" id="GO:0035097">
    <property type="term" value="C:histone methyltransferase complex"/>
    <property type="evidence" value="ECO:0007669"/>
    <property type="project" value="TreeGrafter"/>
</dbReference>
<evidence type="ECO:0000256" key="13">
    <source>
        <dbReference type="ARBA" id="ARBA00023620"/>
    </source>
</evidence>
<feature type="signal peptide" evidence="16">
    <location>
        <begin position="1"/>
        <end position="20"/>
    </location>
</feature>
<keyword evidence="11" id="KW-0804">Transcription</keyword>
<evidence type="ECO:0000256" key="9">
    <source>
        <dbReference type="ARBA" id="ARBA00022853"/>
    </source>
</evidence>
<dbReference type="Gene3D" id="3.30.160.360">
    <property type="match status" value="1"/>
</dbReference>
<evidence type="ECO:0000256" key="5">
    <source>
        <dbReference type="ARBA" id="ARBA00022723"/>
    </source>
</evidence>
<dbReference type="FunFam" id="3.30.40.10:FF:000002">
    <property type="entry name" value="Histone-lysine N-methyltransferase"/>
    <property type="match status" value="1"/>
</dbReference>
<evidence type="ECO:0000256" key="3">
    <source>
        <dbReference type="ARBA" id="ARBA00022679"/>
    </source>
</evidence>
<keyword evidence="16" id="KW-0732">Signal</keyword>
<protein>
    <recommendedName>
        <fullName evidence="13">[histone H3]-lysine(4) N-methyltransferase</fullName>
        <ecNumber evidence="13">2.1.1.364</ecNumber>
    </recommendedName>
</protein>
<sequence>MSISWFLMLFIKLFFRPHLTWPPIEDHYYALLSAVPHHSASPDAQMTDTRQCVLCLSFGDDRPEASGRLLYAGEDNWLHVNCALWSAEVVEKENGALEHVHTAISRGKLMRCEGCGNGGATVGCYLPACQGNFHFACAKQVGCTFQRDRQVYCPRHASLVTDLEPVCEFTSHRRLFVDTEGRALRKRFLSSLHPSSLALLLGSLQVENLGHLCEQSDRGGILYPLGYKCHRVFWSTVHAGIRTTYHCKITRQPQRNSVSESQQETPHNTVLQLEKHDHPQSCIPSQPHTLPQPQAQRQQPQHQPPVYPIRQPPVHPVHLISQAPVHAVRQAPVRPVRQMPVRPIRQVAVHPVGQAHEHPLLRAHEHSLHRAHGHPLRRAHEHPRRQRLAQPINQSLPQPSLQYTVQPTEVRVDGTPSGLHTEGILPDASFVTAIHIQSNEEHNCTKLKPQTQSHWQNHSFPQVVSSLQYNPDNTKIKPISQKDMQSPVNRLQPQLNDLPQEEMSNIPQPSSNSHFISQPETPLSLPKESLSSVTESWAASPREPGSSSTHSSASPSTQEAQSEQRALLHVQHQQHSNGNPHSQTQQQLQLHRERPSHSQSQSELCDQIQKQIQVHPHANTQTQLWLQEHVLPLIMPQHCVQTQVQSLGQIKPQFQEQQRPQSPSGLEVRLCSSPEGRSPSTQSLSVFQEKSKLHPQGYLLMQLKPQAETKTHLNVQPQSQNWLQFPTHAHPPAHYQVHPQALSLVHTTMQVLGQAAHAHDCSHLQTGDHAPVQQQPEACIHDHTQAHRVHDYPHTQPYTQADGQAQVPALRLMHDHLQASTQTHDKDLTQEDAQIREQTVAQIQLPTHDQTQTHSHGHAQIGAQMHDHAHAQVHMQIHDTSDMLQQQVHDNIYIQTQPYVPSNAHAQARPQPHVQDNSHTQTEPEMHDDAHTHTQAQTNNAHMQPQVQHNAHTQTHVSTHTQVLQEAHTNAHTETQLQAHENAHAQDNSWGRAQDDAHTEVQRQAWNHACTHECRHSQAQVHDSAQDCAQVQAHNHAQDFAQAHVHAHDRLHNHAQPQAHDHAKLQVHDHANVQEHDHVHMQMLAHTQTPAQDHVHMHEQSQTHENVHTQVQDHVHMQAQPQAKDLHYQAPEQEQPQAHDRAHDHAQPHMREQDHHAQSRLHDQAEIQAHDQVHDHVHDCVHTSVQVQDQDTQVQGKHGQVQDQHAQDHQAQDQQAQDHHVQAQLQAHTLVQPQAHDYVHHQAQPQTHDDVHHQAQPQAHDNVQHQAQPQAHNCGHHQAQHQAPEHTPIQPQAPEGTGAQPQAPEGTGAQPQAPERTGAQPQAPEHTGSQPQAPERTGSQPQAPELTGAQPQAPEHTGAQPQAPEGTGAQPQAPEGTGAQTQTPEGTGAQTQALEGTGAQPQGPATIQTHMYGCAHNSLHTTTELQEDVASLCNHLQMYKQAQVQQNVARLPAFTPSQLCNRLHGIINVDTKNCTLSSHNLVPRMLSTSCSQNSSQTLMNHSLSPDKRDVHRDVMQQESGARSVSHLPSSTSLLSSLSVSSSYLASAIISQDIVPSSLSNLTSSSADCPLTPGSSVQQRNQREKKKENWRAEFENAA</sequence>
<dbReference type="PROSITE" id="PS51542">
    <property type="entry name" value="FYRN"/>
    <property type="match status" value="1"/>
</dbReference>
<keyword evidence="8" id="KW-0862">Zinc</keyword>
<keyword evidence="19" id="KW-1185">Reference proteome</keyword>
<feature type="region of interest" description="Disordered" evidence="15">
    <location>
        <begin position="495"/>
        <end position="605"/>
    </location>
</feature>
<keyword evidence="3" id="KW-0808">Transferase</keyword>
<evidence type="ECO:0000256" key="14">
    <source>
        <dbReference type="ARBA" id="ARBA00049353"/>
    </source>
</evidence>
<evidence type="ECO:0000256" key="2">
    <source>
        <dbReference type="ARBA" id="ARBA00022603"/>
    </source>
</evidence>
<feature type="region of interest" description="Disordered" evidence="15">
    <location>
        <begin position="1131"/>
        <end position="1160"/>
    </location>
</feature>
<feature type="compositionally biased region" description="Basic and acidic residues" evidence="15">
    <location>
        <begin position="1580"/>
        <end position="1597"/>
    </location>
</feature>
<evidence type="ECO:0000313" key="18">
    <source>
        <dbReference type="Ensembl" id="ENSEBUP00000016409.1"/>
    </source>
</evidence>
<dbReference type="Gene3D" id="3.30.40.10">
    <property type="entry name" value="Zinc/RING finger domain, C3HC4 (zinc finger)"/>
    <property type="match status" value="1"/>
</dbReference>
<dbReference type="Pfam" id="PF13771">
    <property type="entry name" value="zf-HC5HC2H"/>
    <property type="match status" value="1"/>
</dbReference>
<evidence type="ECO:0000256" key="7">
    <source>
        <dbReference type="ARBA" id="ARBA00022771"/>
    </source>
</evidence>
<dbReference type="Ensembl" id="ENSEBUT00000016985.1">
    <property type="protein sequence ID" value="ENSEBUP00000016409.1"/>
    <property type="gene ID" value="ENSEBUG00000010307.1"/>
</dbReference>
<evidence type="ECO:0000256" key="8">
    <source>
        <dbReference type="ARBA" id="ARBA00022833"/>
    </source>
</evidence>
<keyword evidence="10" id="KW-0805">Transcription regulation</keyword>
<feature type="compositionally biased region" description="Polar residues" evidence="15">
    <location>
        <begin position="495"/>
        <end position="521"/>
    </location>
</feature>
<keyword evidence="9" id="KW-0156">Chromatin regulator</keyword>
<evidence type="ECO:0000256" key="11">
    <source>
        <dbReference type="ARBA" id="ARBA00023163"/>
    </source>
</evidence>
<proteinExistence type="predicted"/>
<keyword evidence="2" id="KW-0489">Methyltransferase</keyword>
<feature type="compositionally biased region" description="Low complexity" evidence="15">
    <location>
        <begin position="291"/>
        <end position="301"/>
    </location>
</feature>